<comment type="caution">
    <text evidence="1">The sequence shown here is derived from an EMBL/GenBank/DDBJ whole genome shotgun (WGS) entry which is preliminary data.</text>
</comment>
<gene>
    <name evidence="1" type="ORF">A2773_04975</name>
</gene>
<dbReference type="Proteomes" id="UP000177383">
    <property type="component" value="Unassembled WGS sequence"/>
</dbReference>
<dbReference type="STRING" id="1798375.A2773_04975"/>
<reference evidence="1 2" key="1">
    <citation type="journal article" date="2016" name="Nat. Commun.">
        <title>Thousands of microbial genomes shed light on interconnected biogeochemical processes in an aquifer system.</title>
        <authorList>
            <person name="Anantharaman K."/>
            <person name="Brown C.T."/>
            <person name="Hug L.A."/>
            <person name="Sharon I."/>
            <person name="Castelle C.J."/>
            <person name="Probst A.J."/>
            <person name="Thomas B.C."/>
            <person name="Singh A."/>
            <person name="Wilkins M.J."/>
            <person name="Karaoz U."/>
            <person name="Brodie E.L."/>
            <person name="Williams K.H."/>
            <person name="Hubbard S.S."/>
            <person name="Banfield J.F."/>
        </authorList>
    </citation>
    <scope>NUCLEOTIDE SEQUENCE [LARGE SCALE GENOMIC DNA]</scope>
</reference>
<sequence>MIKDKKALSASLNKYISSYLEMDLGLIKVPCPYWMNKLKEGSVIIRGQFNGKGESEDIKNAFKKVILEANMDTKITQENVFKIAKRERIGIDCSGLVYRIVDHALRQTDGSLDQVFPGGINRTNTRMLTDKKFNQEILSAKDINPLDTIRLMGGKHILLVTDNNGKYITYIHSSNKTTELKGVHLGKIGILTPEDNLDKQNWLEKTAHGENFGKKYFNPKVGDGTKKLKILQ</sequence>
<organism evidence="1 2">
    <name type="scientific">Candidatus Gottesmanbacteria bacterium RIFCSPHIGHO2_01_FULL_39_10</name>
    <dbReference type="NCBI Taxonomy" id="1798375"/>
    <lineage>
        <taxon>Bacteria</taxon>
        <taxon>Candidatus Gottesmaniibacteriota</taxon>
    </lineage>
</organism>
<protein>
    <recommendedName>
        <fullName evidence="3">NlpC/P60 domain-containing protein</fullName>
    </recommendedName>
</protein>
<dbReference type="AlphaFoldDB" id="A0A1F5ZRX9"/>
<accession>A0A1F5ZRX9</accession>
<name>A0A1F5ZRX9_9BACT</name>
<evidence type="ECO:0008006" key="3">
    <source>
        <dbReference type="Google" id="ProtNLM"/>
    </source>
</evidence>
<evidence type="ECO:0000313" key="2">
    <source>
        <dbReference type="Proteomes" id="UP000177383"/>
    </source>
</evidence>
<dbReference type="EMBL" id="MFJE01000005">
    <property type="protein sequence ID" value="OGG15208.1"/>
    <property type="molecule type" value="Genomic_DNA"/>
</dbReference>
<evidence type="ECO:0000313" key="1">
    <source>
        <dbReference type="EMBL" id="OGG15208.1"/>
    </source>
</evidence>
<proteinExistence type="predicted"/>